<sequence length="162" mass="17685">MNGLNDGPSEQVMRRQASPSGPAESEGGLPEQAWTLLFELLHTHMRNFPALAAEFELSPVQAHVLRQLGEGALAMSTLANYLSCDASNVTGLVDRLEARGLVERKSSEQDRRVKMLVLTEAGAELRGRLMARLSAPPPLIAAMPDEDLAALRDIMRRALKTQ</sequence>
<dbReference type="Gene3D" id="1.10.10.10">
    <property type="entry name" value="Winged helix-like DNA-binding domain superfamily/Winged helix DNA-binding domain"/>
    <property type="match status" value="1"/>
</dbReference>
<organism evidence="6 7">
    <name type="scientific">Corallococcus exercitus</name>
    <dbReference type="NCBI Taxonomy" id="2316736"/>
    <lineage>
        <taxon>Bacteria</taxon>
        <taxon>Pseudomonadati</taxon>
        <taxon>Myxococcota</taxon>
        <taxon>Myxococcia</taxon>
        <taxon>Myxococcales</taxon>
        <taxon>Cystobacterineae</taxon>
        <taxon>Myxococcaceae</taxon>
        <taxon>Corallococcus</taxon>
    </lineage>
</organism>
<evidence type="ECO:0000313" key="6">
    <source>
        <dbReference type="EMBL" id="NOK38775.1"/>
    </source>
</evidence>
<keyword evidence="1" id="KW-0805">Transcription regulation</keyword>
<dbReference type="Pfam" id="PF01047">
    <property type="entry name" value="MarR"/>
    <property type="match status" value="1"/>
</dbReference>
<dbReference type="InterPro" id="IPR000835">
    <property type="entry name" value="HTH_MarR-typ"/>
</dbReference>
<dbReference type="InterPro" id="IPR039422">
    <property type="entry name" value="MarR/SlyA-like"/>
</dbReference>
<dbReference type="RefSeq" id="WP_120525870.1">
    <property type="nucleotide sequence ID" value="NZ_JABFJV010000363.1"/>
</dbReference>
<dbReference type="Proteomes" id="UP000563426">
    <property type="component" value="Unassembled WGS sequence"/>
</dbReference>
<dbReference type="GO" id="GO:0003677">
    <property type="term" value="F:DNA binding"/>
    <property type="evidence" value="ECO:0007669"/>
    <property type="project" value="UniProtKB-KW"/>
</dbReference>
<evidence type="ECO:0000256" key="1">
    <source>
        <dbReference type="ARBA" id="ARBA00023015"/>
    </source>
</evidence>
<dbReference type="InterPro" id="IPR036390">
    <property type="entry name" value="WH_DNA-bd_sf"/>
</dbReference>
<gene>
    <name evidence="6" type="ORF">HMI49_36860</name>
</gene>
<dbReference type="SMART" id="SM00347">
    <property type="entry name" value="HTH_MARR"/>
    <property type="match status" value="1"/>
</dbReference>
<dbReference type="GO" id="GO:0006950">
    <property type="term" value="P:response to stress"/>
    <property type="evidence" value="ECO:0007669"/>
    <property type="project" value="TreeGrafter"/>
</dbReference>
<feature type="region of interest" description="Disordered" evidence="4">
    <location>
        <begin position="1"/>
        <end position="28"/>
    </location>
</feature>
<keyword evidence="3" id="KW-0804">Transcription</keyword>
<reference evidence="6 7" key="1">
    <citation type="submission" date="2020-05" db="EMBL/GenBank/DDBJ databases">
        <authorList>
            <person name="Whitworth D."/>
        </authorList>
    </citation>
    <scope>NUCLEOTIDE SEQUENCE [LARGE SCALE GENOMIC DNA]</scope>
    <source>
        <strain evidence="6 7">AB043B</strain>
    </source>
</reference>
<proteinExistence type="predicted"/>
<dbReference type="EMBL" id="JABFJV010000363">
    <property type="protein sequence ID" value="NOK38775.1"/>
    <property type="molecule type" value="Genomic_DNA"/>
</dbReference>
<keyword evidence="7" id="KW-1185">Reference proteome</keyword>
<dbReference type="PANTHER" id="PTHR33164:SF99">
    <property type="entry name" value="MARR FAMILY REGULATORY PROTEIN"/>
    <property type="match status" value="1"/>
</dbReference>
<dbReference type="OrthoDB" id="7949807at2"/>
<dbReference type="AlphaFoldDB" id="A0A3A8IDZ0"/>
<dbReference type="PANTHER" id="PTHR33164">
    <property type="entry name" value="TRANSCRIPTIONAL REGULATOR, MARR FAMILY"/>
    <property type="match status" value="1"/>
</dbReference>
<dbReference type="PROSITE" id="PS50995">
    <property type="entry name" value="HTH_MARR_2"/>
    <property type="match status" value="1"/>
</dbReference>
<dbReference type="SUPFAM" id="SSF46785">
    <property type="entry name" value="Winged helix' DNA-binding domain"/>
    <property type="match status" value="1"/>
</dbReference>
<evidence type="ECO:0000313" key="7">
    <source>
        <dbReference type="Proteomes" id="UP000563426"/>
    </source>
</evidence>
<name>A0A3A8IDZ0_9BACT</name>
<keyword evidence="2" id="KW-0238">DNA-binding</keyword>
<dbReference type="InterPro" id="IPR036388">
    <property type="entry name" value="WH-like_DNA-bd_sf"/>
</dbReference>
<dbReference type="GO" id="GO:0003700">
    <property type="term" value="F:DNA-binding transcription factor activity"/>
    <property type="evidence" value="ECO:0007669"/>
    <property type="project" value="InterPro"/>
</dbReference>
<feature type="domain" description="HTH marR-type" evidence="5">
    <location>
        <begin position="34"/>
        <end position="160"/>
    </location>
</feature>
<evidence type="ECO:0000256" key="3">
    <source>
        <dbReference type="ARBA" id="ARBA00023163"/>
    </source>
</evidence>
<accession>A0A3A8IDZ0</accession>
<evidence type="ECO:0000256" key="2">
    <source>
        <dbReference type="ARBA" id="ARBA00023125"/>
    </source>
</evidence>
<dbReference type="PROSITE" id="PS01117">
    <property type="entry name" value="HTH_MARR_1"/>
    <property type="match status" value="1"/>
</dbReference>
<comment type="caution">
    <text evidence="6">The sequence shown here is derived from an EMBL/GenBank/DDBJ whole genome shotgun (WGS) entry which is preliminary data.</text>
</comment>
<evidence type="ECO:0000256" key="4">
    <source>
        <dbReference type="SAM" id="MobiDB-lite"/>
    </source>
</evidence>
<protein>
    <submittedName>
        <fullName evidence="6">MarR family transcriptional regulator</fullName>
    </submittedName>
</protein>
<dbReference type="InterPro" id="IPR023187">
    <property type="entry name" value="Tscrpt_reg_MarR-type_CS"/>
</dbReference>
<dbReference type="PRINTS" id="PR00598">
    <property type="entry name" value="HTHMARR"/>
</dbReference>
<evidence type="ECO:0000259" key="5">
    <source>
        <dbReference type="PROSITE" id="PS50995"/>
    </source>
</evidence>